<accession>A0A2U1AZV3</accession>
<evidence type="ECO:0000313" key="6">
    <source>
        <dbReference type="Proteomes" id="UP000245466"/>
    </source>
</evidence>
<keyword evidence="3" id="KW-0732">Signal</keyword>
<dbReference type="EMBL" id="QEKI01000004">
    <property type="protein sequence ID" value="PVY41777.1"/>
    <property type="molecule type" value="Genomic_DNA"/>
</dbReference>
<keyword evidence="1" id="KW-0378">Hydrolase</keyword>
<evidence type="ECO:0000256" key="1">
    <source>
        <dbReference type="ARBA" id="ARBA00022801"/>
    </source>
</evidence>
<dbReference type="InterPro" id="IPR032091">
    <property type="entry name" value="Malt_amylase-like_C"/>
</dbReference>
<dbReference type="PANTHER" id="PTHR10357:SF210">
    <property type="entry name" value="MALTODEXTRIN GLUCOSIDASE"/>
    <property type="match status" value="1"/>
</dbReference>
<dbReference type="InterPro" id="IPR013780">
    <property type="entry name" value="Glyco_hydro_b"/>
</dbReference>
<dbReference type="RefSeq" id="WP_116542826.1">
    <property type="nucleotide sequence ID" value="NZ_QEKI01000004.1"/>
</dbReference>
<dbReference type="Pfam" id="PF16657">
    <property type="entry name" value="Malt_amylase_C"/>
    <property type="match status" value="1"/>
</dbReference>
<dbReference type="PANTHER" id="PTHR10357">
    <property type="entry name" value="ALPHA-AMYLASE FAMILY MEMBER"/>
    <property type="match status" value="1"/>
</dbReference>
<dbReference type="InterPro" id="IPR017853">
    <property type="entry name" value="GH"/>
</dbReference>
<keyword evidence="6" id="KW-1185">Reference proteome</keyword>
<dbReference type="Gene3D" id="2.60.40.1180">
    <property type="entry name" value="Golgi alpha-mannosidase II"/>
    <property type="match status" value="1"/>
</dbReference>
<dbReference type="Gene3D" id="3.20.20.80">
    <property type="entry name" value="Glycosidases"/>
    <property type="match status" value="1"/>
</dbReference>
<sequence>MKSLFSGQIKLIKLGVLLLLLGTGCNPPALKSEQAAAYHTTDDNTEFVPQWAKTVVWYQIFPERFRDGDTSNNPTVADILGADPQEPPKAWHVHPWGSDWYQLQDYEKKNGEPEMWKHLLRRRYGGDLQGIIDKLDYLQDLGITAIYLNPVFQAPSLHKYDGESYHHIDPNFGPDPEGDRKLIATENPLDPATWVWTSADELALQLIREAHKRGMKIIFDGVFNHLGYNSFAFQDVLKNQQQSPYKDWFIIKSWDDPEKGTKFDYEGWFGVKSLPELREDSTGIVEGPRQYIFNATERWMNPKGEGIENGIDGWRLDVAFCVGHPFWKKWRTHVRSINPEAYMTAEIVDTPDKVKPYMQGDEFDGEMNYNFAFAAAEFFFNPDTMRISATEFDSKLKALRELYPPGVAYVSQNLFGSHDSNRIGSHIVNRGIGNFRDWGKYFNTSVALNNPNYSTRKPQHEDIQLQKLFVIMQMTYVGAPMVYYGDEVGMWGGNDPDSRKPMVWADLQYADEVFNADGSTHAPDKVAINQPLFEHYKKLIHIRKEQPPLQSGTYKLLLADDKRDLLAFERSYKGESVIVVINNSSQEAEIALPELSGKCYKDLLSSQQFRQGDKIAVAGKWGLILSNCP</sequence>
<protein>
    <submittedName>
        <fullName evidence="5">Glycosidase</fullName>
    </submittedName>
</protein>
<gene>
    <name evidence="5" type="ORF">C8E01_104148</name>
</gene>
<evidence type="ECO:0000256" key="2">
    <source>
        <dbReference type="ARBA" id="ARBA00023295"/>
    </source>
</evidence>
<dbReference type="OrthoDB" id="9806009at2"/>
<dbReference type="Pfam" id="PF00128">
    <property type="entry name" value="Alpha-amylase"/>
    <property type="match status" value="2"/>
</dbReference>
<dbReference type="SUPFAM" id="SSF51011">
    <property type="entry name" value="Glycosyl hydrolase domain"/>
    <property type="match status" value="1"/>
</dbReference>
<dbReference type="Proteomes" id="UP000245466">
    <property type="component" value="Unassembled WGS sequence"/>
</dbReference>
<evidence type="ECO:0000259" key="4">
    <source>
        <dbReference type="SMART" id="SM00642"/>
    </source>
</evidence>
<comment type="caution">
    <text evidence="5">The sequence shown here is derived from an EMBL/GenBank/DDBJ whole genome shotgun (WGS) entry which is preliminary data.</text>
</comment>
<dbReference type="CDD" id="cd11338">
    <property type="entry name" value="AmyAc_CMD"/>
    <property type="match status" value="1"/>
</dbReference>
<dbReference type="SMART" id="SM00642">
    <property type="entry name" value="Aamy"/>
    <property type="match status" value="1"/>
</dbReference>
<dbReference type="PROSITE" id="PS51257">
    <property type="entry name" value="PROKAR_LIPOPROTEIN"/>
    <property type="match status" value="1"/>
</dbReference>
<organism evidence="5 6">
    <name type="scientific">Pontibacter virosus</name>
    <dbReference type="NCBI Taxonomy" id="1765052"/>
    <lineage>
        <taxon>Bacteria</taxon>
        <taxon>Pseudomonadati</taxon>
        <taxon>Bacteroidota</taxon>
        <taxon>Cytophagia</taxon>
        <taxon>Cytophagales</taxon>
        <taxon>Hymenobacteraceae</taxon>
        <taxon>Pontibacter</taxon>
    </lineage>
</organism>
<proteinExistence type="predicted"/>
<reference evidence="5 6" key="1">
    <citation type="submission" date="2018-04" db="EMBL/GenBank/DDBJ databases">
        <title>Genomic Encyclopedia of Type Strains, Phase IV (KMG-IV): sequencing the most valuable type-strain genomes for metagenomic binning, comparative biology and taxonomic classification.</title>
        <authorList>
            <person name="Goeker M."/>
        </authorList>
    </citation>
    <scope>NUCLEOTIDE SEQUENCE [LARGE SCALE GENOMIC DNA]</scope>
    <source>
        <strain evidence="5 6">DSM 100231</strain>
    </source>
</reference>
<dbReference type="InterPro" id="IPR006047">
    <property type="entry name" value="GH13_cat_dom"/>
</dbReference>
<dbReference type="SUPFAM" id="SSF51445">
    <property type="entry name" value="(Trans)glycosidases"/>
    <property type="match status" value="1"/>
</dbReference>
<evidence type="ECO:0000313" key="5">
    <source>
        <dbReference type="EMBL" id="PVY41777.1"/>
    </source>
</evidence>
<feature type="signal peptide" evidence="3">
    <location>
        <begin position="1"/>
        <end position="31"/>
    </location>
</feature>
<keyword evidence="2 5" id="KW-0326">Glycosidase</keyword>
<name>A0A2U1AZV3_9BACT</name>
<dbReference type="GO" id="GO:0005975">
    <property type="term" value="P:carbohydrate metabolic process"/>
    <property type="evidence" value="ECO:0007669"/>
    <property type="project" value="InterPro"/>
</dbReference>
<feature type="domain" description="Glycosyl hydrolase family 13 catalytic" evidence="4">
    <location>
        <begin position="59"/>
        <end position="543"/>
    </location>
</feature>
<feature type="chain" id="PRO_5015570494" evidence="3">
    <location>
        <begin position="32"/>
        <end position="629"/>
    </location>
</feature>
<dbReference type="AlphaFoldDB" id="A0A2U1AZV3"/>
<evidence type="ECO:0000256" key="3">
    <source>
        <dbReference type="SAM" id="SignalP"/>
    </source>
</evidence>
<dbReference type="GO" id="GO:0016798">
    <property type="term" value="F:hydrolase activity, acting on glycosyl bonds"/>
    <property type="evidence" value="ECO:0007669"/>
    <property type="project" value="UniProtKB-KW"/>
</dbReference>